<sequence length="123" mass="13724">MDIDKIYNALQSLPLPIEQKTLLIEAFTSGEPKVQQPEVPQQEDTRIEDLTKEVEQLKESVEKLTEKLNEIVLPVRATKDDEGLVRAISNIKNLEVSTATIPTIVGAFNTLLLNLRSAGIIQM</sequence>
<dbReference type="EMBL" id="BK016209">
    <property type="protein sequence ID" value="DAG02355.1"/>
    <property type="molecule type" value="Genomic_DNA"/>
</dbReference>
<proteinExistence type="predicted"/>
<organism evidence="1">
    <name type="scientific">CrAss-like virus sp. ctXt06</name>
    <dbReference type="NCBI Taxonomy" id="2825837"/>
    <lineage>
        <taxon>Viruses</taxon>
        <taxon>Duplodnaviria</taxon>
        <taxon>Heunggongvirae</taxon>
        <taxon>Uroviricota</taxon>
        <taxon>Caudoviricetes</taxon>
        <taxon>Crassvirales</taxon>
    </lineage>
</organism>
<reference evidence="1" key="1">
    <citation type="journal article" date="2021" name="Proc. Natl. Acad. Sci. U.S.A.">
        <title>A Catalog of Tens of Thousands of Viruses from Human Metagenomes Reveals Hidden Associations with Chronic Diseases.</title>
        <authorList>
            <person name="Tisza M.J."/>
            <person name="Buck C.B."/>
        </authorList>
    </citation>
    <scope>NUCLEOTIDE SEQUENCE</scope>
    <source>
        <strain evidence="1">CtXt06</strain>
    </source>
</reference>
<dbReference type="Gene3D" id="6.10.140.1630">
    <property type="match status" value="1"/>
</dbReference>
<accession>A0A8S5V6U1</accession>
<protein>
    <submittedName>
        <fullName evidence="1">Head fiber protein</fullName>
    </submittedName>
</protein>
<evidence type="ECO:0000313" key="1">
    <source>
        <dbReference type="EMBL" id="DAG02355.1"/>
    </source>
</evidence>
<name>A0A8S5V6U1_9CAUD</name>